<evidence type="ECO:0000313" key="1">
    <source>
        <dbReference type="EMBL" id="RBP15870.1"/>
    </source>
</evidence>
<protein>
    <submittedName>
        <fullName evidence="1">Uncharacterized protein</fullName>
    </submittedName>
</protein>
<proteinExistence type="predicted"/>
<reference evidence="1 2" key="1">
    <citation type="submission" date="2018-06" db="EMBL/GenBank/DDBJ databases">
        <title>Genomic Encyclopedia of Type Strains, Phase IV (KMG-IV): sequencing the most valuable type-strain genomes for metagenomic binning, comparative biology and taxonomic classification.</title>
        <authorList>
            <person name="Goeker M."/>
        </authorList>
    </citation>
    <scope>NUCLEOTIDE SEQUENCE [LARGE SCALE GENOMIC DNA]</scope>
    <source>
        <strain evidence="1 2">DSM 24875</strain>
    </source>
</reference>
<dbReference type="OrthoDB" id="8472815at2"/>
<dbReference type="RefSeq" id="WP_113888688.1">
    <property type="nucleotide sequence ID" value="NZ_QNRK01000007.1"/>
</dbReference>
<organism evidence="1 2">
    <name type="scientific">Roseiarcus fermentans</name>
    <dbReference type="NCBI Taxonomy" id="1473586"/>
    <lineage>
        <taxon>Bacteria</taxon>
        <taxon>Pseudomonadati</taxon>
        <taxon>Pseudomonadota</taxon>
        <taxon>Alphaproteobacteria</taxon>
        <taxon>Hyphomicrobiales</taxon>
        <taxon>Roseiarcaceae</taxon>
        <taxon>Roseiarcus</taxon>
    </lineage>
</organism>
<dbReference type="EMBL" id="QNRK01000007">
    <property type="protein sequence ID" value="RBP15870.1"/>
    <property type="molecule type" value="Genomic_DNA"/>
</dbReference>
<sequence>MTGLSKNDGSMFVRKALGQQLISRDTALAICRMVVTDIRGAAEAKAQEPFVVDDAGDAWRIQGSVVLKPDAVPGDPSPAKMLITKFDGTILSYFD</sequence>
<dbReference type="AlphaFoldDB" id="A0A366FP87"/>
<gene>
    <name evidence="1" type="ORF">DFR50_107140</name>
</gene>
<evidence type="ECO:0000313" key="2">
    <source>
        <dbReference type="Proteomes" id="UP000253529"/>
    </source>
</evidence>
<keyword evidence="2" id="KW-1185">Reference proteome</keyword>
<dbReference type="Proteomes" id="UP000253529">
    <property type="component" value="Unassembled WGS sequence"/>
</dbReference>
<accession>A0A366FP87</accession>
<name>A0A366FP87_9HYPH</name>
<comment type="caution">
    <text evidence="1">The sequence shown here is derived from an EMBL/GenBank/DDBJ whole genome shotgun (WGS) entry which is preliminary data.</text>
</comment>